<comment type="caution">
    <text evidence="2">The sequence shown here is derived from an EMBL/GenBank/DDBJ whole genome shotgun (WGS) entry which is preliminary data.</text>
</comment>
<dbReference type="Proteomes" id="UP000615760">
    <property type="component" value="Unassembled WGS sequence"/>
</dbReference>
<feature type="signal peptide" evidence="1">
    <location>
        <begin position="1"/>
        <end position="22"/>
    </location>
</feature>
<keyword evidence="1" id="KW-0732">Signal</keyword>
<protein>
    <submittedName>
        <fullName evidence="2">Uncharacterized protein</fullName>
    </submittedName>
</protein>
<proteinExistence type="predicted"/>
<name>A0ABQ1JMG7_9FLAO</name>
<feature type="chain" id="PRO_5047359435" evidence="1">
    <location>
        <begin position="23"/>
        <end position="368"/>
    </location>
</feature>
<sequence length="368" mass="41508">MKKNFKNITAYIVALCSFIVFLSCETEEKVESLSGQETHSSLISIDEVLTKINSPKIKSTINNLTNSNLKSKLSDFEKPEYFEKIGVTDKFHQYTLYLNGYSAERPYFLYYIITVDTDLKEKSGFLRYTPNQAIAVLDATKFSGKLELLSDDMELQADIPFEQGQPLSLGTTVCVESVIINVYNCSNGGEHSPGESCAPGYVNDAYYSFVDIVENCWTEFNYNTSPGTFVGGGGPGLSNIDIFNSKLTTQQQSFLDNNPSIKDKIYDGIERSVYVSMALSMVDLGMRDMNLFNLLLNHIEEHNYSQSSTRFVSWALDYLDNNNSVSAEVFENQFMGLSEGQDGVYDAEYWEDPNLTFPPQELPSWEDF</sequence>
<keyword evidence="3" id="KW-1185">Reference proteome</keyword>
<evidence type="ECO:0000313" key="3">
    <source>
        <dbReference type="Proteomes" id="UP000615760"/>
    </source>
</evidence>
<dbReference type="EMBL" id="BMJE01000002">
    <property type="protein sequence ID" value="GGB72676.1"/>
    <property type="molecule type" value="Genomic_DNA"/>
</dbReference>
<gene>
    <name evidence="2" type="ORF">GCM10007424_10780</name>
</gene>
<dbReference type="PROSITE" id="PS51257">
    <property type="entry name" value="PROKAR_LIPOPROTEIN"/>
    <property type="match status" value="1"/>
</dbReference>
<evidence type="ECO:0000313" key="2">
    <source>
        <dbReference type="EMBL" id="GGB72676.1"/>
    </source>
</evidence>
<evidence type="ECO:0000256" key="1">
    <source>
        <dbReference type="SAM" id="SignalP"/>
    </source>
</evidence>
<accession>A0ABQ1JMG7</accession>
<organism evidence="2 3">
    <name type="scientific">Flavobacterium suaedae</name>
    <dbReference type="NCBI Taxonomy" id="1767027"/>
    <lineage>
        <taxon>Bacteria</taxon>
        <taxon>Pseudomonadati</taxon>
        <taxon>Bacteroidota</taxon>
        <taxon>Flavobacteriia</taxon>
        <taxon>Flavobacteriales</taxon>
        <taxon>Flavobacteriaceae</taxon>
        <taxon>Flavobacterium</taxon>
    </lineage>
</organism>
<reference evidence="3" key="1">
    <citation type="journal article" date="2019" name="Int. J. Syst. Evol. Microbiol.">
        <title>The Global Catalogue of Microorganisms (GCM) 10K type strain sequencing project: providing services to taxonomists for standard genome sequencing and annotation.</title>
        <authorList>
            <consortium name="The Broad Institute Genomics Platform"/>
            <consortium name="The Broad Institute Genome Sequencing Center for Infectious Disease"/>
            <person name="Wu L."/>
            <person name="Ma J."/>
        </authorList>
    </citation>
    <scope>NUCLEOTIDE SEQUENCE [LARGE SCALE GENOMIC DNA]</scope>
    <source>
        <strain evidence="3">CGMCC 1.15461</strain>
    </source>
</reference>
<dbReference type="RefSeq" id="WP_188620219.1">
    <property type="nucleotide sequence ID" value="NZ_BMJE01000002.1"/>
</dbReference>